<dbReference type="InterPro" id="IPR051423">
    <property type="entry name" value="CD225/Dispanin"/>
</dbReference>
<comment type="similarity">
    <text evidence="2">Belongs to the CD225/Dispanin family.</text>
</comment>
<evidence type="ECO:0000256" key="5">
    <source>
        <dbReference type="ARBA" id="ARBA00023136"/>
    </source>
</evidence>
<sequence>MPGGVLGSDVKRSINLLDGVSVGEQQPPPPLKSYLCLTIFACFCPAYPINLLALVYSIMSRYSYYNGDYDGSQRLGRNAFFVAIASLIIGLVIIVAICGVHFTNVSHCLQWFDIEIHLNIMQ</sequence>
<evidence type="ECO:0008006" key="9">
    <source>
        <dbReference type="Google" id="ProtNLM"/>
    </source>
</evidence>
<organism evidence="7 8">
    <name type="scientific">Gadus morhua</name>
    <name type="common">Atlantic cod</name>
    <dbReference type="NCBI Taxonomy" id="8049"/>
    <lineage>
        <taxon>Eukaryota</taxon>
        <taxon>Metazoa</taxon>
        <taxon>Chordata</taxon>
        <taxon>Craniata</taxon>
        <taxon>Vertebrata</taxon>
        <taxon>Euteleostomi</taxon>
        <taxon>Actinopterygii</taxon>
        <taxon>Neopterygii</taxon>
        <taxon>Teleostei</taxon>
        <taxon>Neoteleostei</taxon>
        <taxon>Acanthomorphata</taxon>
        <taxon>Zeiogadaria</taxon>
        <taxon>Gadariae</taxon>
        <taxon>Gadiformes</taxon>
        <taxon>Gadoidei</taxon>
        <taxon>Gadidae</taxon>
        <taxon>Gadus</taxon>
    </lineage>
</organism>
<feature type="transmembrane region" description="Helical" evidence="6">
    <location>
        <begin position="79"/>
        <end position="102"/>
    </location>
</feature>
<evidence type="ECO:0000256" key="2">
    <source>
        <dbReference type="ARBA" id="ARBA00006843"/>
    </source>
</evidence>
<dbReference type="Pfam" id="PF04505">
    <property type="entry name" value="CD225"/>
    <property type="match status" value="1"/>
</dbReference>
<reference evidence="7" key="2">
    <citation type="submission" date="2025-09" db="UniProtKB">
        <authorList>
            <consortium name="Ensembl"/>
        </authorList>
    </citation>
    <scope>IDENTIFICATION</scope>
</reference>
<dbReference type="GeneTree" id="ENSGT00940000162372"/>
<evidence type="ECO:0000313" key="7">
    <source>
        <dbReference type="Ensembl" id="ENSGMOP00000039291.1"/>
    </source>
</evidence>
<dbReference type="AlphaFoldDB" id="A0A8C5B051"/>
<keyword evidence="4 6" id="KW-1133">Transmembrane helix</keyword>
<evidence type="ECO:0000256" key="1">
    <source>
        <dbReference type="ARBA" id="ARBA00004370"/>
    </source>
</evidence>
<dbReference type="OMA" id="HFTTHEV"/>
<dbReference type="PANTHER" id="PTHR14948:SF19">
    <property type="entry name" value="TRANSMEMBRANE PROTEIN 233"/>
    <property type="match status" value="1"/>
</dbReference>
<feature type="transmembrane region" description="Helical" evidence="6">
    <location>
        <begin position="34"/>
        <end position="59"/>
    </location>
</feature>
<keyword evidence="8" id="KW-1185">Reference proteome</keyword>
<protein>
    <recommendedName>
        <fullName evidence="9">Transmembrane protein 233</fullName>
    </recommendedName>
</protein>
<evidence type="ECO:0000256" key="3">
    <source>
        <dbReference type="ARBA" id="ARBA00022692"/>
    </source>
</evidence>
<accession>A0A8C5B051</accession>
<dbReference type="InterPro" id="IPR007593">
    <property type="entry name" value="CD225/Dispanin_fam"/>
</dbReference>
<evidence type="ECO:0000256" key="6">
    <source>
        <dbReference type="SAM" id="Phobius"/>
    </source>
</evidence>
<evidence type="ECO:0000256" key="4">
    <source>
        <dbReference type="ARBA" id="ARBA00022989"/>
    </source>
</evidence>
<name>A0A8C5B051_GADMO</name>
<reference evidence="7" key="1">
    <citation type="submission" date="2025-08" db="UniProtKB">
        <authorList>
            <consortium name="Ensembl"/>
        </authorList>
    </citation>
    <scope>IDENTIFICATION</scope>
</reference>
<keyword evidence="5 6" id="KW-0472">Membrane</keyword>
<dbReference type="GO" id="GO:0016020">
    <property type="term" value="C:membrane"/>
    <property type="evidence" value="ECO:0007669"/>
    <property type="project" value="UniProtKB-SubCell"/>
</dbReference>
<evidence type="ECO:0000313" key="8">
    <source>
        <dbReference type="Proteomes" id="UP000694546"/>
    </source>
</evidence>
<comment type="subcellular location">
    <subcellularLocation>
        <location evidence="1">Membrane</location>
    </subcellularLocation>
</comment>
<keyword evidence="3 6" id="KW-0812">Transmembrane</keyword>
<dbReference type="PANTHER" id="PTHR14948">
    <property type="entry name" value="NG5"/>
    <property type="match status" value="1"/>
</dbReference>
<dbReference type="Ensembl" id="ENSGMOT00000040783.1">
    <property type="protein sequence ID" value="ENSGMOP00000039291.1"/>
    <property type="gene ID" value="ENSGMOG00000026439.1"/>
</dbReference>
<proteinExistence type="inferred from homology"/>
<dbReference type="Proteomes" id="UP000694546">
    <property type="component" value="Chromosome 13"/>
</dbReference>